<dbReference type="PROSITE" id="PS51257">
    <property type="entry name" value="PROKAR_LIPOPROTEIN"/>
    <property type="match status" value="1"/>
</dbReference>
<organism evidence="1 2">
    <name type="scientific">Mucilaginibacter galii</name>
    <dbReference type="NCBI Taxonomy" id="2005073"/>
    <lineage>
        <taxon>Bacteria</taxon>
        <taxon>Pseudomonadati</taxon>
        <taxon>Bacteroidota</taxon>
        <taxon>Sphingobacteriia</taxon>
        <taxon>Sphingobacteriales</taxon>
        <taxon>Sphingobacteriaceae</taxon>
        <taxon>Mucilaginibacter</taxon>
    </lineage>
</organism>
<evidence type="ECO:0000313" key="2">
    <source>
        <dbReference type="Proteomes" id="UP000662074"/>
    </source>
</evidence>
<sequence>MGNIPFKPDTTMIKYCFIIIALLAVSCKKENSNPNSDNIVGRWQLTSYGGGFDGKTYYPAANEVTIITFNADETYLKTVNGNTTANGKYSLGQVLSIYSGKNDNALKFDNQSNWNVISIKNTTLEINSNAYDGGGSTYVRK</sequence>
<evidence type="ECO:0000313" key="1">
    <source>
        <dbReference type="EMBL" id="GGI49297.1"/>
    </source>
</evidence>
<gene>
    <name evidence="1" type="ORF">GCM10011425_05090</name>
</gene>
<dbReference type="EMBL" id="BMDO01000001">
    <property type="protein sequence ID" value="GGI49297.1"/>
    <property type="molecule type" value="Genomic_DNA"/>
</dbReference>
<name>A0A917N1R1_9SPHI</name>
<keyword evidence="2" id="KW-1185">Reference proteome</keyword>
<dbReference type="AlphaFoldDB" id="A0A917N1R1"/>
<dbReference type="RefSeq" id="WP_377170450.1">
    <property type="nucleotide sequence ID" value="NZ_JBHUJR010000001.1"/>
</dbReference>
<reference evidence="1" key="1">
    <citation type="journal article" date="2014" name="Int. J. Syst. Evol. Microbiol.">
        <title>Complete genome sequence of Corynebacterium casei LMG S-19264T (=DSM 44701T), isolated from a smear-ripened cheese.</title>
        <authorList>
            <consortium name="US DOE Joint Genome Institute (JGI-PGF)"/>
            <person name="Walter F."/>
            <person name="Albersmeier A."/>
            <person name="Kalinowski J."/>
            <person name="Ruckert C."/>
        </authorList>
    </citation>
    <scope>NUCLEOTIDE SEQUENCE</scope>
    <source>
        <strain evidence="1">CCM 8711</strain>
    </source>
</reference>
<protein>
    <recommendedName>
        <fullName evidence="3">Lipocalin-like domain-containing protein</fullName>
    </recommendedName>
</protein>
<dbReference type="Proteomes" id="UP000662074">
    <property type="component" value="Unassembled WGS sequence"/>
</dbReference>
<comment type="caution">
    <text evidence="1">The sequence shown here is derived from an EMBL/GenBank/DDBJ whole genome shotgun (WGS) entry which is preliminary data.</text>
</comment>
<reference evidence="1" key="2">
    <citation type="submission" date="2020-09" db="EMBL/GenBank/DDBJ databases">
        <authorList>
            <person name="Sun Q."/>
            <person name="Sedlacek I."/>
        </authorList>
    </citation>
    <scope>NUCLEOTIDE SEQUENCE</scope>
    <source>
        <strain evidence="1">CCM 8711</strain>
    </source>
</reference>
<evidence type="ECO:0008006" key="3">
    <source>
        <dbReference type="Google" id="ProtNLM"/>
    </source>
</evidence>
<accession>A0A917N1R1</accession>
<proteinExistence type="predicted"/>